<evidence type="ECO:0000256" key="2">
    <source>
        <dbReference type="ARBA" id="ARBA00010877"/>
    </source>
</evidence>
<gene>
    <name evidence="11" type="ORF">AMORRO_LOCUS9779</name>
</gene>
<dbReference type="PANTHER" id="PTHR15415">
    <property type="entry name" value="MITOFILIN"/>
    <property type="match status" value="1"/>
</dbReference>
<evidence type="ECO:0000313" key="11">
    <source>
        <dbReference type="EMBL" id="CAG8647009.1"/>
    </source>
</evidence>
<evidence type="ECO:0000256" key="5">
    <source>
        <dbReference type="ARBA" id="ARBA00022792"/>
    </source>
</evidence>
<evidence type="ECO:0000256" key="4">
    <source>
        <dbReference type="ARBA" id="ARBA00022692"/>
    </source>
</evidence>
<evidence type="ECO:0000256" key="3">
    <source>
        <dbReference type="ARBA" id="ARBA00018116"/>
    </source>
</evidence>
<accession>A0A9N9H4N9</accession>
<feature type="non-terminal residue" evidence="11">
    <location>
        <position position="193"/>
    </location>
</feature>
<evidence type="ECO:0000256" key="6">
    <source>
        <dbReference type="ARBA" id="ARBA00022989"/>
    </source>
</evidence>
<name>A0A9N9H4N9_9GLOM</name>
<comment type="function">
    <text evidence="9">Component of the MICOS complex, a large protein complex of the mitochondrial inner membrane that plays crucial roles in the maintenance of crista junctions, inner membrane architecture, and formation of contact sites to the outer membrane. Plays a role in keeping cristae membranes connected to the inner boundary membrane. Also promotes protein import via the mitochondrial intermembrane space assembly (MIA) pathway.</text>
</comment>
<proteinExistence type="inferred from homology"/>
<sequence>LERLSVDNAEHLDDNVKAHQLWCALKALQDAVEQPHRTPFAEQIQSLKNLSSADEVVSTVLSTIDDSVAINGIDSVSELSTRFLTVKEEVRRASLVPEDGGVLSHLLSIILSKIMFRKYGYVDGDDVEAILARVQYHLNENDLDNATRELNQLKGWPKRLAEDWIKSAKNHLEVKQAIEVIEAQATLSSISVI</sequence>
<comment type="subunit">
    <text evidence="10">Component of the mitochondrial contact site and cristae organizing system (MICOS) complex.</text>
</comment>
<comment type="caution">
    <text evidence="11">The sequence shown here is derived from an EMBL/GenBank/DDBJ whole genome shotgun (WGS) entry which is preliminary data.</text>
</comment>
<dbReference type="GO" id="GO:0042407">
    <property type="term" value="P:cristae formation"/>
    <property type="evidence" value="ECO:0007669"/>
    <property type="project" value="TreeGrafter"/>
</dbReference>
<reference evidence="11" key="1">
    <citation type="submission" date="2021-06" db="EMBL/GenBank/DDBJ databases">
        <authorList>
            <person name="Kallberg Y."/>
            <person name="Tangrot J."/>
            <person name="Rosling A."/>
        </authorList>
    </citation>
    <scope>NUCLEOTIDE SEQUENCE</scope>
    <source>
        <strain evidence="11">CL551</strain>
    </source>
</reference>
<evidence type="ECO:0000256" key="8">
    <source>
        <dbReference type="ARBA" id="ARBA00023136"/>
    </source>
</evidence>
<organism evidence="11 12">
    <name type="scientific">Acaulospora morrowiae</name>
    <dbReference type="NCBI Taxonomy" id="94023"/>
    <lineage>
        <taxon>Eukaryota</taxon>
        <taxon>Fungi</taxon>
        <taxon>Fungi incertae sedis</taxon>
        <taxon>Mucoromycota</taxon>
        <taxon>Glomeromycotina</taxon>
        <taxon>Glomeromycetes</taxon>
        <taxon>Diversisporales</taxon>
        <taxon>Acaulosporaceae</taxon>
        <taxon>Acaulospora</taxon>
    </lineage>
</organism>
<comment type="subcellular location">
    <subcellularLocation>
        <location evidence="1 10">Mitochondrion inner membrane</location>
        <topology evidence="1 10">Single-pass membrane protein</topology>
    </subcellularLocation>
</comment>
<protein>
    <recommendedName>
        <fullName evidence="3 10">MICOS complex subunit MIC60</fullName>
    </recommendedName>
    <alternativeName>
        <fullName evidence="10">Mitofilin</fullName>
    </alternativeName>
</protein>
<dbReference type="Pfam" id="PF09731">
    <property type="entry name" value="Mitofilin"/>
    <property type="match status" value="1"/>
</dbReference>
<keyword evidence="8" id="KW-0472">Membrane</keyword>
<comment type="similarity">
    <text evidence="2 10">Belongs to the MICOS complex subunit Mic60 family.</text>
</comment>
<dbReference type="Proteomes" id="UP000789342">
    <property type="component" value="Unassembled WGS sequence"/>
</dbReference>
<dbReference type="PANTHER" id="PTHR15415:SF7">
    <property type="entry name" value="MICOS COMPLEX SUBUNIT MIC60"/>
    <property type="match status" value="1"/>
</dbReference>
<keyword evidence="7 10" id="KW-0496">Mitochondrion</keyword>
<evidence type="ECO:0000256" key="7">
    <source>
        <dbReference type="ARBA" id="ARBA00023128"/>
    </source>
</evidence>
<dbReference type="InterPro" id="IPR019133">
    <property type="entry name" value="MIC60"/>
</dbReference>
<dbReference type="EMBL" id="CAJVPV010009992">
    <property type="protein sequence ID" value="CAG8647009.1"/>
    <property type="molecule type" value="Genomic_DNA"/>
</dbReference>
<evidence type="ECO:0000256" key="1">
    <source>
        <dbReference type="ARBA" id="ARBA00004434"/>
    </source>
</evidence>
<dbReference type="GO" id="GO:0061617">
    <property type="term" value="C:MICOS complex"/>
    <property type="evidence" value="ECO:0007669"/>
    <property type="project" value="TreeGrafter"/>
</dbReference>
<evidence type="ECO:0000313" key="12">
    <source>
        <dbReference type="Proteomes" id="UP000789342"/>
    </source>
</evidence>
<keyword evidence="4 10" id="KW-0812">Transmembrane</keyword>
<keyword evidence="12" id="KW-1185">Reference proteome</keyword>
<dbReference type="AlphaFoldDB" id="A0A9N9H4N9"/>
<evidence type="ECO:0000256" key="10">
    <source>
        <dbReference type="RuleBase" id="RU363000"/>
    </source>
</evidence>
<evidence type="ECO:0000256" key="9">
    <source>
        <dbReference type="ARBA" id="ARBA00025571"/>
    </source>
</evidence>
<keyword evidence="5 10" id="KW-0999">Mitochondrion inner membrane</keyword>
<dbReference type="OrthoDB" id="10261039at2759"/>
<keyword evidence="6" id="KW-1133">Transmembrane helix</keyword>